<proteinExistence type="predicted"/>
<feature type="transmembrane region" description="Helical" evidence="1">
    <location>
        <begin position="70"/>
        <end position="92"/>
    </location>
</feature>
<evidence type="ECO:0000313" key="2">
    <source>
        <dbReference type="EMBL" id="WFM83671.1"/>
    </source>
</evidence>
<protein>
    <submittedName>
        <fullName evidence="2">ABC transporter permease</fullName>
    </submittedName>
</protein>
<reference evidence="2 3" key="1">
    <citation type="submission" date="2023-03" db="EMBL/GenBank/DDBJ databases">
        <title>Complete genome of Arcanobacterium canis strain DSM 25104 isolated in 2010 from a canine otitis externa in Germany.</title>
        <authorList>
            <person name="Borowiak M."/>
            <person name="Kreitlow A."/>
            <person name="Malorny B."/>
            <person name="Laemmler C."/>
            <person name="Prenger-Berninghoff E."/>
            <person name="Ploetz M."/>
            <person name="Abdulmawjood A."/>
        </authorList>
    </citation>
    <scope>NUCLEOTIDE SEQUENCE [LARGE SCALE GENOMIC DNA]</scope>
    <source>
        <strain evidence="2 3">DSM 25104</strain>
    </source>
</reference>
<feature type="transmembrane region" description="Helical" evidence="1">
    <location>
        <begin position="113"/>
        <end position="141"/>
    </location>
</feature>
<keyword evidence="1" id="KW-0812">Transmembrane</keyword>
<organism evidence="2 3">
    <name type="scientific">Arcanobacterium canis</name>
    <dbReference type="NCBI Taxonomy" id="999183"/>
    <lineage>
        <taxon>Bacteria</taxon>
        <taxon>Bacillati</taxon>
        <taxon>Actinomycetota</taxon>
        <taxon>Actinomycetes</taxon>
        <taxon>Actinomycetales</taxon>
        <taxon>Actinomycetaceae</taxon>
        <taxon>Arcanobacterium</taxon>
    </lineage>
</organism>
<keyword evidence="3" id="KW-1185">Reference proteome</keyword>
<accession>A0ABY8G1T7</accession>
<sequence length="267" mass="28547">MTAMPRSSYTSQFASHRASFVGAVSSEVRKLMVRSILITSFISLLLSSVLALIFVFAANQRPDTPTNAEGVFSIWSIPGLVMIVISALLVTSEYAHNTMRTTALSEAKRAMAFFAKVVASALYTAIYALITALILFGIIYLQLGSRVKFTAQTWYACGRFIAVLVAFALIALGLGYILRSTAGAIAVLMVFFVFGGMISLIPVEWVAENLPQFMPQGVGTLAVYNEAMPPLIGGPLLDSAADAFAALGTYVAVSLAGGLTMFTKRDI</sequence>
<dbReference type="Pfam" id="PF12730">
    <property type="entry name" value="ABC2_membrane_4"/>
    <property type="match status" value="1"/>
</dbReference>
<dbReference type="Proteomes" id="UP001215216">
    <property type="component" value="Chromosome"/>
</dbReference>
<dbReference type="PANTHER" id="PTHR37305:SF1">
    <property type="entry name" value="MEMBRANE PROTEIN"/>
    <property type="match status" value="1"/>
</dbReference>
<feature type="transmembrane region" description="Helical" evidence="1">
    <location>
        <begin position="243"/>
        <end position="262"/>
    </location>
</feature>
<feature type="transmembrane region" description="Helical" evidence="1">
    <location>
        <begin position="153"/>
        <end position="178"/>
    </location>
</feature>
<evidence type="ECO:0000313" key="3">
    <source>
        <dbReference type="Proteomes" id="UP001215216"/>
    </source>
</evidence>
<keyword evidence="1" id="KW-0472">Membrane</keyword>
<name>A0ABY8G1T7_9ACTO</name>
<evidence type="ECO:0000256" key="1">
    <source>
        <dbReference type="SAM" id="Phobius"/>
    </source>
</evidence>
<feature type="transmembrane region" description="Helical" evidence="1">
    <location>
        <begin position="36"/>
        <end position="58"/>
    </location>
</feature>
<keyword evidence="1" id="KW-1133">Transmembrane helix</keyword>
<dbReference type="EMBL" id="CP121208">
    <property type="protein sequence ID" value="WFM83671.1"/>
    <property type="molecule type" value="Genomic_DNA"/>
</dbReference>
<feature type="transmembrane region" description="Helical" evidence="1">
    <location>
        <begin position="185"/>
        <end position="207"/>
    </location>
</feature>
<dbReference type="RefSeq" id="WP_278013066.1">
    <property type="nucleotide sequence ID" value="NZ_CP121208.1"/>
</dbReference>
<dbReference type="PANTHER" id="PTHR37305">
    <property type="entry name" value="INTEGRAL MEMBRANE PROTEIN-RELATED"/>
    <property type="match status" value="1"/>
</dbReference>
<gene>
    <name evidence="2" type="ORF">P7079_01440</name>
</gene>